<dbReference type="SUPFAM" id="SSF102114">
    <property type="entry name" value="Radical SAM enzymes"/>
    <property type="match status" value="1"/>
</dbReference>
<dbReference type="SMART" id="SM00729">
    <property type="entry name" value="Elp3"/>
    <property type="match status" value="1"/>
</dbReference>
<dbReference type="InterPro" id="IPR003698">
    <property type="entry name" value="Lipoyl_synth"/>
</dbReference>
<evidence type="ECO:0000256" key="8">
    <source>
        <dbReference type="HAMAP-Rule" id="MF_00206"/>
    </source>
</evidence>
<organism evidence="10 11">
    <name type="scientific">Chryseobacterium gotjawalense</name>
    <dbReference type="NCBI Taxonomy" id="3042315"/>
    <lineage>
        <taxon>Bacteria</taxon>
        <taxon>Pseudomonadati</taxon>
        <taxon>Bacteroidota</taxon>
        <taxon>Flavobacteriia</taxon>
        <taxon>Flavobacteriales</taxon>
        <taxon>Weeksellaceae</taxon>
        <taxon>Chryseobacterium group</taxon>
        <taxon>Chryseobacterium</taxon>
    </lineage>
</organism>
<dbReference type="EC" id="2.8.1.8" evidence="8"/>
<evidence type="ECO:0000256" key="5">
    <source>
        <dbReference type="ARBA" id="ARBA00023004"/>
    </source>
</evidence>
<keyword evidence="5 8" id="KW-0408">Iron</keyword>
<comment type="function">
    <text evidence="8">Catalyzes the radical-mediated insertion of two sulfur atoms into the C-6 and C-8 positions of the octanoyl moiety bound to the lipoyl domains of lipoate-dependent enzymes, thereby converting the octanoylated domains into lipoylated derivatives.</text>
</comment>
<proteinExistence type="inferred from homology"/>
<feature type="binding site" evidence="8">
    <location>
        <position position="47"/>
    </location>
    <ligand>
        <name>[4Fe-4S] cluster</name>
        <dbReference type="ChEBI" id="CHEBI:49883"/>
        <label>1</label>
    </ligand>
</feature>
<dbReference type="InterPro" id="IPR006638">
    <property type="entry name" value="Elp3/MiaA/NifB-like_rSAM"/>
</dbReference>
<dbReference type="EMBL" id="CP124855">
    <property type="protein sequence ID" value="WHF50315.1"/>
    <property type="molecule type" value="Genomic_DNA"/>
</dbReference>
<dbReference type="InterPro" id="IPR007197">
    <property type="entry name" value="rSAM"/>
</dbReference>
<evidence type="ECO:0000256" key="1">
    <source>
        <dbReference type="ARBA" id="ARBA00022485"/>
    </source>
</evidence>
<keyword evidence="11" id="KW-1185">Reference proteome</keyword>
<keyword evidence="3 8" id="KW-0949">S-adenosyl-L-methionine</keyword>
<comment type="pathway">
    <text evidence="8">Protein modification; protein lipoylation via endogenous pathway; protein N(6)-(lipoyl)lysine from octanoyl-[acyl-carrier-protein]: step 2/2.</text>
</comment>
<dbReference type="SFLD" id="SFLDF00271">
    <property type="entry name" value="lipoyl_synthase"/>
    <property type="match status" value="1"/>
</dbReference>
<dbReference type="Pfam" id="PF04055">
    <property type="entry name" value="Radical_SAM"/>
    <property type="match status" value="1"/>
</dbReference>
<dbReference type="PANTHER" id="PTHR10949">
    <property type="entry name" value="LIPOYL SYNTHASE"/>
    <property type="match status" value="1"/>
</dbReference>
<dbReference type="NCBIfam" id="NF004019">
    <property type="entry name" value="PRK05481.1"/>
    <property type="match status" value="1"/>
</dbReference>
<keyword evidence="1 8" id="KW-0004">4Fe-4S</keyword>
<dbReference type="PANTHER" id="PTHR10949:SF0">
    <property type="entry name" value="LIPOYL SYNTHASE, MITOCHONDRIAL"/>
    <property type="match status" value="1"/>
</dbReference>
<evidence type="ECO:0000256" key="7">
    <source>
        <dbReference type="ARBA" id="ARBA00047326"/>
    </source>
</evidence>
<dbReference type="SFLD" id="SFLDS00029">
    <property type="entry name" value="Radical_SAM"/>
    <property type="match status" value="1"/>
</dbReference>
<evidence type="ECO:0000313" key="11">
    <source>
        <dbReference type="Proteomes" id="UP001241656"/>
    </source>
</evidence>
<feature type="domain" description="Radical SAM core" evidence="9">
    <location>
        <begin position="54"/>
        <end position="269"/>
    </location>
</feature>
<comment type="catalytic activity">
    <reaction evidence="7 8">
        <text>[[Fe-S] cluster scaffold protein carrying a second [4Fe-4S](2+) cluster] + N(6)-octanoyl-L-lysyl-[protein] + 2 oxidized [2Fe-2S]-[ferredoxin] + 2 S-adenosyl-L-methionine + 4 H(+) = [[Fe-S] cluster scaffold protein] + N(6)-[(R)-dihydrolipoyl]-L-lysyl-[protein] + 4 Fe(3+) + 2 hydrogen sulfide + 2 5'-deoxyadenosine + 2 L-methionine + 2 reduced [2Fe-2S]-[ferredoxin]</text>
        <dbReference type="Rhea" id="RHEA:16585"/>
        <dbReference type="Rhea" id="RHEA-COMP:9928"/>
        <dbReference type="Rhea" id="RHEA-COMP:10000"/>
        <dbReference type="Rhea" id="RHEA-COMP:10001"/>
        <dbReference type="Rhea" id="RHEA-COMP:10475"/>
        <dbReference type="Rhea" id="RHEA-COMP:14568"/>
        <dbReference type="Rhea" id="RHEA-COMP:14569"/>
        <dbReference type="ChEBI" id="CHEBI:15378"/>
        <dbReference type="ChEBI" id="CHEBI:17319"/>
        <dbReference type="ChEBI" id="CHEBI:29034"/>
        <dbReference type="ChEBI" id="CHEBI:29919"/>
        <dbReference type="ChEBI" id="CHEBI:33722"/>
        <dbReference type="ChEBI" id="CHEBI:33737"/>
        <dbReference type="ChEBI" id="CHEBI:33738"/>
        <dbReference type="ChEBI" id="CHEBI:57844"/>
        <dbReference type="ChEBI" id="CHEBI:59789"/>
        <dbReference type="ChEBI" id="CHEBI:78809"/>
        <dbReference type="ChEBI" id="CHEBI:83100"/>
        <dbReference type="EC" id="2.8.1.8"/>
    </reaction>
</comment>
<dbReference type="SFLD" id="SFLDG01058">
    <property type="entry name" value="lipoyl_synthase_like"/>
    <property type="match status" value="1"/>
</dbReference>
<dbReference type="NCBIfam" id="NF009544">
    <property type="entry name" value="PRK12928.1"/>
    <property type="match status" value="1"/>
</dbReference>
<dbReference type="HAMAP" id="MF_00206">
    <property type="entry name" value="Lipoyl_synth"/>
    <property type="match status" value="1"/>
</dbReference>
<name>A0ABY8R8N7_9FLAO</name>
<keyword evidence="8" id="KW-0963">Cytoplasm</keyword>
<dbReference type="Gene3D" id="3.20.20.70">
    <property type="entry name" value="Aldolase class I"/>
    <property type="match status" value="1"/>
</dbReference>
<keyword evidence="4 8" id="KW-0479">Metal-binding</keyword>
<feature type="binding site" evidence="8">
    <location>
        <position position="72"/>
    </location>
    <ligand>
        <name>[4Fe-4S] cluster</name>
        <dbReference type="ChEBI" id="CHEBI:49883"/>
        <label>2</label>
        <note>4Fe-4S-S-AdoMet</note>
    </ligand>
</feature>
<comment type="cofactor">
    <cofactor evidence="8">
        <name>[4Fe-4S] cluster</name>
        <dbReference type="ChEBI" id="CHEBI:49883"/>
    </cofactor>
    <text evidence="8">Binds 2 [4Fe-4S] clusters per subunit. One cluster is coordinated with 3 cysteines and an exchangeable S-adenosyl-L-methionine.</text>
</comment>
<evidence type="ECO:0000256" key="2">
    <source>
        <dbReference type="ARBA" id="ARBA00022679"/>
    </source>
</evidence>
<comment type="similarity">
    <text evidence="8">Belongs to the radical SAM superfamily. Lipoyl synthase family.</text>
</comment>
<feature type="binding site" evidence="8">
    <location>
        <position position="42"/>
    </location>
    <ligand>
        <name>[4Fe-4S] cluster</name>
        <dbReference type="ChEBI" id="CHEBI:49883"/>
        <label>1</label>
    </ligand>
</feature>
<dbReference type="NCBIfam" id="TIGR00510">
    <property type="entry name" value="lipA"/>
    <property type="match status" value="1"/>
</dbReference>
<dbReference type="InterPro" id="IPR058240">
    <property type="entry name" value="rSAM_sf"/>
</dbReference>
<feature type="binding site" evidence="8">
    <location>
        <position position="68"/>
    </location>
    <ligand>
        <name>[4Fe-4S] cluster</name>
        <dbReference type="ChEBI" id="CHEBI:49883"/>
        <label>2</label>
        <note>4Fe-4S-S-AdoMet</note>
    </ligand>
</feature>
<keyword evidence="2 8" id="KW-0808">Transferase</keyword>
<evidence type="ECO:0000259" key="9">
    <source>
        <dbReference type="PROSITE" id="PS51918"/>
    </source>
</evidence>
<dbReference type="PROSITE" id="PS51918">
    <property type="entry name" value="RADICAL_SAM"/>
    <property type="match status" value="1"/>
</dbReference>
<evidence type="ECO:0000256" key="4">
    <source>
        <dbReference type="ARBA" id="ARBA00022723"/>
    </source>
</evidence>
<keyword evidence="6 8" id="KW-0411">Iron-sulfur</keyword>
<comment type="subcellular location">
    <subcellularLocation>
        <location evidence="8">Cytoplasm</location>
    </subcellularLocation>
</comment>
<dbReference type="RefSeq" id="WP_282903753.1">
    <property type="nucleotide sequence ID" value="NZ_CP124855.1"/>
</dbReference>
<evidence type="ECO:0000256" key="6">
    <source>
        <dbReference type="ARBA" id="ARBA00023014"/>
    </source>
</evidence>
<dbReference type="PIRSF" id="PIRSF005963">
    <property type="entry name" value="Lipoyl_synth"/>
    <property type="match status" value="1"/>
</dbReference>
<feature type="binding site" evidence="8">
    <location>
        <position position="53"/>
    </location>
    <ligand>
        <name>[4Fe-4S] cluster</name>
        <dbReference type="ChEBI" id="CHEBI:49883"/>
        <label>1</label>
    </ligand>
</feature>
<dbReference type="Proteomes" id="UP001241656">
    <property type="component" value="Chromosome"/>
</dbReference>
<evidence type="ECO:0000256" key="3">
    <source>
        <dbReference type="ARBA" id="ARBA00022691"/>
    </source>
</evidence>
<reference evidence="10 11" key="1">
    <citation type="submission" date="2023-05" db="EMBL/GenBank/DDBJ databases">
        <title>Genomic insight into Chryseobacterium sp. wdc7 isolated forest soil (Gotjawal).</title>
        <authorList>
            <person name="Park S.-J."/>
        </authorList>
    </citation>
    <scope>NUCLEOTIDE SEQUENCE [LARGE SCALE GENOMIC DNA]</scope>
    <source>
        <strain evidence="11">wdc7</strain>
    </source>
</reference>
<accession>A0ABY8R8N7</accession>
<gene>
    <name evidence="8 10" type="primary">lipA</name>
    <name evidence="10" type="ORF">QGN23_07610</name>
</gene>
<sequence>MNEILTDTTIQKPKWIRVKLPTGKNYRELRTLVDKYKLNTICQSGSCPNMGECWGEGTATFMILGNICTRSCGFCGVKTGKPLDVNWDEPEKVARSIKLMKIKHAVLTSVDRDDLKDMGSILWAETVNAVRRISPGTTMETLIPDFQGITKHIDRLIEVHPEVISHNMETVKRLTREVRIQAKYERSLEVLSYLKEAGQKRTKTGLMLGLGEENAEVFQTIEDIRNANVDVITIGQYLQPTKKHLPVKKFITPEEFNEFGDFARSLGFRHVESSPLVRSSYHAEKHIH</sequence>
<evidence type="ECO:0000313" key="10">
    <source>
        <dbReference type="EMBL" id="WHF50315.1"/>
    </source>
</evidence>
<dbReference type="InterPro" id="IPR013785">
    <property type="entry name" value="Aldolase_TIM"/>
</dbReference>
<dbReference type="GO" id="GO:0016992">
    <property type="term" value="F:lipoate synthase activity"/>
    <property type="evidence" value="ECO:0007669"/>
    <property type="project" value="UniProtKB-EC"/>
</dbReference>
<feature type="binding site" evidence="8">
    <location>
        <position position="280"/>
    </location>
    <ligand>
        <name>[4Fe-4S] cluster</name>
        <dbReference type="ChEBI" id="CHEBI:49883"/>
        <label>1</label>
    </ligand>
</feature>
<dbReference type="CDD" id="cd01335">
    <property type="entry name" value="Radical_SAM"/>
    <property type="match status" value="1"/>
</dbReference>
<protein>
    <recommendedName>
        <fullName evidence="8">Lipoyl synthase</fullName>
        <ecNumber evidence="8">2.8.1.8</ecNumber>
    </recommendedName>
    <alternativeName>
        <fullName evidence="8">Lip-syn</fullName>
        <shortName evidence="8">LS</shortName>
    </alternativeName>
    <alternativeName>
        <fullName evidence="8">Lipoate synthase</fullName>
    </alternativeName>
    <alternativeName>
        <fullName evidence="8">Lipoic acid synthase</fullName>
    </alternativeName>
    <alternativeName>
        <fullName evidence="8">Sulfur insertion protein LipA</fullName>
    </alternativeName>
</protein>
<feature type="binding site" evidence="8">
    <location>
        <position position="75"/>
    </location>
    <ligand>
        <name>[4Fe-4S] cluster</name>
        <dbReference type="ChEBI" id="CHEBI:49883"/>
        <label>2</label>
        <note>4Fe-4S-S-AdoMet</note>
    </ligand>
</feature>